<gene>
    <name evidence="1" type="ORF">TK0001_5057</name>
</gene>
<protein>
    <submittedName>
        <fullName evidence="1">Uncharacterized protein</fullName>
    </submittedName>
</protein>
<accession>A0A2N9AWD1</accession>
<dbReference type="AlphaFoldDB" id="A0A2N9AWD1"/>
<evidence type="ECO:0000313" key="1">
    <source>
        <dbReference type="EMBL" id="SOR31642.1"/>
    </source>
</evidence>
<sequence length="67" mass="7525">MVLVFGRIPKSNRRQRTDIKASAHATATQSDSYDISGAFSSKGAYRDEIRSKVPGLHQEKTWDARCQ</sequence>
<reference evidence="2" key="1">
    <citation type="submission" date="2017-10" db="EMBL/GenBank/DDBJ databases">
        <authorList>
            <person name="Regsiter A."/>
            <person name="William W."/>
        </authorList>
    </citation>
    <scope>NUCLEOTIDE SEQUENCE [LARGE SCALE GENOMIC DNA]</scope>
</reference>
<name>A0A2N9AWD1_METEX</name>
<proteinExistence type="predicted"/>
<dbReference type="Proteomes" id="UP000233769">
    <property type="component" value="Chromosome tk0001"/>
</dbReference>
<evidence type="ECO:0000313" key="2">
    <source>
        <dbReference type="Proteomes" id="UP000233769"/>
    </source>
</evidence>
<organism evidence="1 2">
    <name type="scientific">Methylorubrum extorquens</name>
    <name type="common">Methylobacterium dichloromethanicum</name>
    <name type="synonym">Methylobacterium extorquens</name>
    <dbReference type="NCBI Taxonomy" id="408"/>
    <lineage>
        <taxon>Bacteria</taxon>
        <taxon>Pseudomonadati</taxon>
        <taxon>Pseudomonadota</taxon>
        <taxon>Alphaproteobacteria</taxon>
        <taxon>Hyphomicrobiales</taxon>
        <taxon>Methylobacteriaceae</taxon>
        <taxon>Methylorubrum</taxon>
    </lineage>
</organism>
<dbReference type="EMBL" id="LT962688">
    <property type="protein sequence ID" value="SOR31642.1"/>
    <property type="molecule type" value="Genomic_DNA"/>
</dbReference>